<evidence type="ECO:0000313" key="7">
    <source>
        <dbReference type="Proteomes" id="UP000829647"/>
    </source>
</evidence>
<dbReference type="PROSITE" id="PS50093">
    <property type="entry name" value="PKD"/>
    <property type="match status" value="1"/>
</dbReference>
<feature type="signal peptide" evidence="3">
    <location>
        <begin position="1"/>
        <end position="38"/>
    </location>
</feature>
<organism evidence="6 7">
    <name type="scientific">Hymenobacter sublimis</name>
    <dbReference type="NCBI Taxonomy" id="2933777"/>
    <lineage>
        <taxon>Bacteria</taxon>
        <taxon>Pseudomonadati</taxon>
        <taxon>Bacteroidota</taxon>
        <taxon>Cytophagia</taxon>
        <taxon>Cytophagales</taxon>
        <taxon>Hymenobacteraceae</taxon>
        <taxon>Hymenobacter</taxon>
    </lineage>
</organism>
<keyword evidence="1" id="KW-0677">Repeat</keyword>
<evidence type="ECO:0000259" key="5">
    <source>
        <dbReference type="PROSITE" id="PS50853"/>
    </source>
</evidence>
<evidence type="ECO:0000313" key="6">
    <source>
        <dbReference type="EMBL" id="UPL49659.1"/>
    </source>
</evidence>
<keyword evidence="7" id="KW-1185">Reference proteome</keyword>
<dbReference type="PROSITE" id="PS50853">
    <property type="entry name" value="FN3"/>
    <property type="match status" value="1"/>
</dbReference>
<gene>
    <name evidence="6" type="ORF">MWH26_01805</name>
</gene>
<keyword evidence="3" id="KW-0732">Signal</keyword>
<feature type="compositionally biased region" description="Low complexity" evidence="2">
    <location>
        <begin position="975"/>
        <end position="992"/>
    </location>
</feature>
<dbReference type="CDD" id="cd00063">
    <property type="entry name" value="FN3"/>
    <property type="match status" value="1"/>
</dbReference>
<sequence>MNYISKHHVAGRVRKLMTGLLTGLATAGLLTTATTAQAQLILTNATPVTETFDGQGNAAGAVPAGFVLAAGTTNINYFNAANVAVTTRASGTVAPGALASNSAGAAYNFGNGTTATATDRALGFLSSGSYLAPRHLLLAVRNNTGATITELAVAYDVEKYRTGTNPFEWQFYTSPDGATWTPQTSLTVTYGSDGANAVVNPPSSTSKSTVLSDLNLANGATTYLRWSYVGTLGSGNAQALGLDNLSLTPTLSGTANPAPAATITTGSVPSAAFCVTSTAGSTAFPVAYTSSGTYTGSYKVQLSDANGVFAASTSTGIIGTGTSSPISAVIPAGTPSGSGYRLRVLNDAPATFGSDNGANLSVSLTPEASPVTVFPASVQTLPVNGTGATLTASGVAGATFTWQYGTSDTGPYTSIGGAASATYQLKGSDFPSAGSYFVVARATVITSCGTVSSVSAPVAVTVAAPVVPPGVQVSQSSLPAFGAVEVGAGSQPKSFTVSGSNLTSSLTITPPTGFEIRTGNSPFACCAIVLEPVGGTVPSTTIDVRFAPTTTQAAQASIPVATAGLPEQAVTVSGTGRVAAYPVTLSTTAVSGLTPTSATTGGSVVSDGGSAITARGVVWSKTANPVLGITKTEDGAGTEAFTSTISNLLPGTTYFVRAYATNAAGTAYGEELSFTTVTVPLAPEPTVAGTLTASQVTTTSLQLTLAGDNATKRLVVARLGSAVDAEPVDAITYAADAAFGAGKQLGKGNYVVYNGTGTNVTVTNLRPNTPYYFTVFAFNDNGTPYAENYLTTTPGTLTQTTPAVPVALLLEENFEYTSASLLTANYWSAHSGAGSKPVAVTASGLSYPNYSTGTGKAAALTASGEDVNRSFEPVYGRTPVYASFLVNVSNVSAAGDYFFHLGPKVIGTTFRSRVFVRKTATGKLQFGISGSGAATYAPGEYELNTTHLVVVKYSFDETGSVSQLFLNPTTTLAEPATASASSTETGTTPAAPNDNIGSVALRQGSASPVLVVDGIRVGTSYRAVKTGVACTDPELTVPTLATVQTSATECGASVAFAATATGVPAAPITYSIVKDGVATPITSPYFFPVGTTTVTASVTNPCGTDTKTFVVTVEDKQAPIVQTQNLTVALNAGSATITADQVNNGSSDACGIASMVLSQTAFSCENIGANTVTLTVTDTHGNIASHTTTVTVTGTVPTPAIAIIPASKVYTGGVASTLYLGYGPQSATLAASGGDSYSWSPAAGLSNAASANPVFTAQTAGTFTYTVTVTSASGCTATKSITLRVVDARCGNKNDMVSVCHNGKALCLSDNAVAVHLAHGDQLGDCTTASLTATNTSSAQLAEASEPTTTLEPVFEAYPNPFTERTVIRFRAGSTAPAQLQLYNPLGQLVKTYYNATAQRGQVYEFTVDGTNLTSGLYISKLLLDGKVQTLRILLNK</sequence>
<feature type="domain" description="PKD" evidence="4">
    <location>
        <begin position="1236"/>
        <end position="1285"/>
    </location>
</feature>
<evidence type="ECO:0000256" key="1">
    <source>
        <dbReference type="ARBA" id="ARBA00022737"/>
    </source>
</evidence>
<dbReference type="NCBIfam" id="TIGR04183">
    <property type="entry name" value="Por_Secre_tail"/>
    <property type="match status" value="1"/>
</dbReference>
<feature type="chain" id="PRO_5045778774" evidence="3">
    <location>
        <begin position="39"/>
        <end position="1437"/>
    </location>
</feature>
<dbReference type="PANTHER" id="PTHR13817">
    <property type="entry name" value="TITIN"/>
    <property type="match status" value="1"/>
</dbReference>
<dbReference type="InterPro" id="IPR036116">
    <property type="entry name" value="FN3_sf"/>
</dbReference>
<feature type="region of interest" description="Disordered" evidence="2">
    <location>
        <begin position="975"/>
        <end position="997"/>
    </location>
</feature>
<proteinExistence type="predicted"/>
<dbReference type="InterPro" id="IPR003961">
    <property type="entry name" value="FN3_dom"/>
</dbReference>
<dbReference type="SUPFAM" id="SSF49265">
    <property type="entry name" value="Fibronectin type III"/>
    <property type="match status" value="1"/>
</dbReference>
<evidence type="ECO:0000259" key="4">
    <source>
        <dbReference type="PROSITE" id="PS50093"/>
    </source>
</evidence>
<dbReference type="InterPro" id="IPR000601">
    <property type="entry name" value="PKD_dom"/>
</dbReference>
<dbReference type="RefSeq" id="WP_247975808.1">
    <property type="nucleotide sequence ID" value="NZ_CP095848.1"/>
</dbReference>
<reference evidence="6 7" key="1">
    <citation type="submission" date="2022-04" db="EMBL/GenBank/DDBJ databases">
        <title>Hymenobacter sp. isolated from the air.</title>
        <authorList>
            <person name="Won M."/>
            <person name="Lee C.-M."/>
            <person name="Woen H.-Y."/>
            <person name="Kwon S.-W."/>
        </authorList>
    </citation>
    <scope>NUCLEOTIDE SEQUENCE [LARGE SCALE GENOMIC DNA]</scope>
    <source>
        <strain evidence="7">5516 S-25</strain>
    </source>
</reference>
<accession>A0ABY4JA17</accession>
<protein>
    <submittedName>
        <fullName evidence="6">T9SS type A sorting domain-containing protein</fullName>
    </submittedName>
</protein>
<feature type="domain" description="Fibronectin type-III" evidence="5">
    <location>
        <begin position="581"/>
        <end position="682"/>
    </location>
</feature>
<dbReference type="Gene3D" id="2.60.40.10">
    <property type="entry name" value="Immunoglobulins"/>
    <property type="match status" value="3"/>
</dbReference>
<dbReference type="SUPFAM" id="SSF49299">
    <property type="entry name" value="PKD domain"/>
    <property type="match status" value="1"/>
</dbReference>
<dbReference type="InterPro" id="IPR026444">
    <property type="entry name" value="Secre_tail"/>
</dbReference>
<dbReference type="EMBL" id="CP095848">
    <property type="protein sequence ID" value="UPL49659.1"/>
    <property type="molecule type" value="Genomic_DNA"/>
</dbReference>
<dbReference type="Proteomes" id="UP000829647">
    <property type="component" value="Chromosome"/>
</dbReference>
<dbReference type="InterPro" id="IPR013783">
    <property type="entry name" value="Ig-like_fold"/>
</dbReference>
<dbReference type="InterPro" id="IPR035986">
    <property type="entry name" value="PKD_dom_sf"/>
</dbReference>
<evidence type="ECO:0000256" key="3">
    <source>
        <dbReference type="SAM" id="SignalP"/>
    </source>
</evidence>
<dbReference type="InterPro" id="IPR050964">
    <property type="entry name" value="Striated_Muscle_Regulatory"/>
</dbReference>
<name>A0ABY4JA17_9BACT</name>
<dbReference type="SMART" id="SM00060">
    <property type="entry name" value="FN3"/>
    <property type="match status" value="2"/>
</dbReference>
<dbReference type="PANTHER" id="PTHR13817:SF73">
    <property type="entry name" value="FIBRONECTIN TYPE-III DOMAIN-CONTAINING PROTEIN"/>
    <property type="match status" value="1"/>
</dbReference>
<evidence type="ECO:0000256" key="2">
    <source>
        <dbReference type="SAM" id="MobiDB-lite"/>
    </source>
</evidence>